<keyword evidence="3" id="KW-1185">Reference proteome</keyword>
<organism evidence="4">
    <name type="scientific">Schistosoma curassoni</name>
    <dbReference type="NCBI Taxonomy" id="6186"/>
    <lineage>
        <taxon>Eukaryota</taxon>
        <taxon>Metazoa</taxon>
        <taxon>Spiralia</taxon>
        <taxon>Lophotrochozoa</taxon>
        <taxon>Platyhelminthes</taxon>
        <taxon>Trematoda</taxon>
        <taxon>Digenea</taxon>
        <taxon>Strigeidida</taxon>
        <taxon>Schistosomatoidea</taxon>
        <taxon>Schistosomatidae</taxon>
        <taxon>Schistosoma</taxon>
    </lineage>
</organism>
<keyword evidence="1" id="KW-1133">Transmembrane helix</keyword>
<dbReference type="EMBL" id="UZAK01034516">
    <property type="protein sequence ID" value="VDP45247.1"/>
    <property type="molecule type" value="Genomic_DNA"/>
</dbReference>
<dbReference type="AlphaFoldDB" id="A0A183K9A6"/>
<reference evidence="2 3" key="2">
    <citation type="submission" date="2018-11" db="EMBL/GenBank/DDBJ databases">
        <authorList>
            <consortium name="Pathogen Informatics"/>
        </authorList>
    </citation>
    <scope>NUCLEOTIDE SEQUENCE [LARGE SCALE GENOMIC DNA]</scope>
    <source>
        <strain evidence="2">Dakar</strain>
        <strain evidence="3">Dakar, Senegal</strain>
    </source>
</reference>
<evidence type="ECO:0000313" key="4">
    <source>
        <dbReference type="WBParaSite" id="SCUD_0001158901-mRNA-1"/>
    </source>
</evidence>
<dbReference type="Proteomes" id="UP000279833">
    <property type="component" value="Unassembled WGS sequence"/>
</dbReference>
<sequence length="90" mass="10169">MKVVAEETDKILKVLLLFRQSLSDTVVDNDALFNIFLMSDNALRRELYFDDLESELCSSFNWHILLSTSCIGIIPLLFGNIGLAPWSSNS</sequence>
<evidence type="ECO:0000313" key="3">
    <source>
        <dbReference type="Proteomes" id="UP000279833"/>
    </source>
</evidence>
<dbReference type="WBParaSite" id="SCUD_0001158901-mRNA-1">
    <property type="protein sequence ID" value="SCUD_0001158901-mRNA-1"/>
    <property type="gene ID" value="SCUD_0001158901"/>
</dbReference>
<evidence type="ECO:0000313" key="2">
    <source>
        <dbReference type="EMBL" id="VDP45247.1"/>
    </source>
</evidence>
<accession>A0A183K9A6</accession>
<evidence type="ECO:0000256" key="1">
    <source>
        <dbReference type="SAM" id="Phobius"/>
    </source>
</evidence>
<protein>
    <submittedName>
        <fullName evidence="4">Ovule protein</fullName>
    </submittedName>
</protein>
<feature type="transmembrane region" description="Helical" evidence="1">
    <location>
        <begin position="62"/>
        <end position="83"/>
    </location>
</feature>
<proteinExistence type="predicted"/>
<keyword evidence="1" id="KW-0472">Membrane</keyword>
<keyword evidence="1" id="KW-0812">Transmembrane</keyword>
<name>A0A183K9A6_9TREM</name>
<reference evidence="4" key="1">
    <citation type="submission" date="2016-06" db="UniProtKB">
        <authorList>
            <consortium name="WormBaseParasite"/>
        </authorList>
    </citation>
    <scope>IDENTIFICATION</scope>
</reference>
<gene>
    <name evidence="2" type="ORF">SCUD_LOCUS11589</name>
</gene>